<gene>
    <name evidence="1" type="ORF">ENE75_10540</name>
</gene>
<dbReference type="EMBL" id="SACT01000003">
    <property type="protein sequence ID" value="RVT51276.1"/>
    <property type="molecule type" value="Genomic_DNA"/>
</dbReference>
<proteinExistence type="predicted"/>
<comment type="caution">
    <text evidence="1">The sequence shown here is derived from an EMBL/GenBank/DDBJ whole genome shotgun (WGS) entry which is preliminary data.</text>
</comment>
<name>A0A3S2U2N0_9BURK</name>
<reference evidence="1 2" key="1">
    <citation type="submission" date="2019-01" db="EMBL/GenBank/DDBJ databases">
        <authorList>
            <person name="Chen W.-M."/>
        </authorList>
    </citation>
    <scope>NUCLEOTIDE SEQUENCE [LARGE SCALE GENOMIC DNA]</scope>
    <source>
        <strain evidence="1 2">ICH-3</strain>
    </source>
</reference>
<sequence length="164" mass="18282">MHGKVLIREPRARGVYRIANRGLSLHHDLLVVALYAPNAVFCLLTALRWHGLRGPCPDIWLCVPAPSRFPDLGHLPLEGVRPRALPTGWETVEVTLEEVPMQFTSPAQTVADCFQYRTRIGLDVAVAALRALVRTGTTTMEDIWRCAKVSGVEAEVLPYMESIR</sequence>
<protein>
    <submittedName>
        <fullName evidence="1">Transcriptional regulator</fullName>
    </submittedName>
</protein>
<evidence type="ECO:0000313" key="2">
    <source>
        <dbReference type="Proteomes" id="UP000288178"/>
    </source>
</evidence>
<organism evidence="1 2">
    <name type="scientific">Rubrivivax albus</name>
    <dbReference type="NCBI Taxonomy" id="2499835"/>
    <lineage>
        <taxon>Bacteria</taxon>
        <taxon>Pseudomonadati</taxon>
        <taxon>Pseudomonadota</taxon>
        <taxon>Betaproteobacteria</taxon>
        <taxon>Burkholderiales</taxon>
        <taxon>Sphaerotilaceae</taxon>
        <taxon>Rubrivivax</taxon>
    </lineage>
</organism>
<evidence type="ECO:0000313" key="1">
    <source>
        <dbReference type="EMBL" id="RVT51276.1"/>
    </source>
</evidence>
<accession>A0A3S2U2N0</accession>
<dbReference type="Proteomes" id="UP000288178">
    <property type="component" value="Unassembled WGS sequence"/>
</dbReference>
<dbReference type="AlphaFoldDB" id="A0A3S2U2N0"/>
<keyword evidence="2" id="KW-1185">Reference proteome</keyword>